<dbReference type="InterPro" id="IPR036052">
    <property type="entry name" value="TrpB-like_PALP_sf"/>
</dbReference>
<dbReference type="GO" id="GO:0009097">
    <property type="term" value="P:isoleucine biosynthetic process"/>
    <property type="evidence" value="ECO:0007669"/>
    <property type="project" value="TreeGrafter"/>
</dbReference>
<dbReference type="AlphaFoldDB" id="A0AAD4M7B8"/>
<evidence type="ECO:0000256" key="1">
    <source>
        <dbReference type="ARBA" id="ARBA00001933"/>
    </source>
</evidence>
<evidence type="ECO:0000313" key="8">
    <source>
        <dbReference type="EMBL" id="KAI0303397.1"/>
    </source>
</evidence>
<comment type="cofactor">
    <cofactor evidence="1">
        <name>pyridoxal 5'-phosphate</name>
        <dbReference type="ChEBI" id="CHEBI:597326"/>
    </cofactor>
</comment>
<accession>A0AAD4M7B8</accession>
<dbReference type="GO" id="GO:0004794">
    <property type="term" value="F:threonine deaminase activity"/>
    <property type="evidence" value="ECO:0007669"/>
    <property type="project" value="TreeGrafter"/>
</dbReference>
<protein>
    <recommendedName>
        <fullName evidence="3">L-serine ammonia-lyase</fullName>
        <ecNumber evidence="3">4.3.1.17</ecNumber>
    </recommendedName>
</protein>
<dbReference type="Gene3D" id="3.40.50.1100">
    <property type="match status" value="2"/>
</dbReference>
<dbReference type="GO" id="GO:0003941">
    <property type="term" value="F:L-serine ammonia-lyase activity"/>
    <property type="evidence" value="ECO:0007669"/>
    <property type="project" value="UniProtKB-EC"/>
</dbReference>
<dbReference type="GO" id="GO:0006567">
    <property type="term" value="P:L-threonine catabolic process"/>
    <property type="evidence" value="ECO:0007669"/>
    <property type="project" value="TreeGrafter"/>
</dbReference>
<feature type="domain" description="Tryptophan synthase beta chain-like PALP" evidence="7">
    <location>
        <begin position="12"/>
        <end position="337"/>
    </location>
</feature>
<keyword evidence="5" id="KW-0456">Lyase</keyword>
<dbReference type="SUPFAM" id="SSF53686">
    <property type="entry name" value="Tryptophan synthase beta subunit-like PLP-dependent enzymes"/>
    <property type="match status" value="1"/>
</dbReference>
<reference evidence="8" key="1">
    <citation type="journal article" date="2022" name="New Phytol.">
        <title>Evolutionary transition to the ectomycorrhizal habit in the genomes of a hyperdiverse lineage of mushroom-forming fungi.</title>
        <authorList>
            <person name="Looney B."/>
            <person name="Miyauchi S."/>
            <person name="Morin E."/>
            <person name="Drula E."/>
            <person name="Courty P.E."/>
            <person name="Kohler A."/>
            <person name="Kuo A."/>
            <person name="LaButti K."/>
            <person name="Pangilinan J."/>
            <person name="Lipzen A."/>
            <person name="Riley R."/>
            <person name="Andreopoulos W."/>
            <person name="He G."/>
            <person name="Johnson J."/>
            <person name="Nolan M."/>
            <person name="Tritt A."/>
            <person name="Barry K.W."/>
            <person name="Grigoriev I.V."/>
            <person name="Nagy L.G."/>
            <person name="Hibbett D."/>
            <person name="Henrissat B."/>
            <person name="Matheny P.B."/>
            <person name="Labbe J."/>
            <person name="Martin F.M."/>
        </authorList>
    </citation>
    <scope>NUCLEOTIDE SEQUENCE</scope>
    <source>
        <strain evidence="8">BPL690</strain>
    </source>
</reference>
<comment type="catalytic activity">
    <reaction evidence="6">
        <text>L-serine = pyruvate + NH4(+)</text>
        <dbReference type="Rhea" id="RHEA:19169"/>
        <dbReference type="ChEBI" id="CHEBI:15361"/>
        <dbReference type="ChEBI" id="CHEBI:28938"/>
        <dbReference type="ChEBI" id="CHEBI:33384"/>
        <dbReference type="EC" id="4.3.1.17"/>
    </reaction>
</comment>
<evidence type="ECO:0000256" key="4">
    <source>
        <dbReference type="ARBA" id="ARBA00022898"/>
    </source>
</evidence>
<evidence type="ECO:0000256" key="6">
    <source>
        <dbReference type="ARBA" id="ARBA00049406"/>
    </source>
</evidence>
<evidence type="ECO:0000313" key="9">
    <source>
        <dbReference type="Proteomes" id="UP001203297"/>
    </source>
</evidence>
<dbReference type="PANTHER" id="PTHR48078">
    <property type="entry name" value="THREONINE DEHYDRATASE, MITOCHONDRIAL-RELATED"/>
    <property type="match status" value="1"/>
</dbReference>
<evidence type="ECO:0000259" key="7">
    <source>
        <dbReference type="Pfam" id="PF00291"/>
    </source>
</evidence>
<evidence type="ECO:0000256" key="3">
    <source>
        <dbReference type="ARBA" id="ARBA00012093"/>
    </source>
</evidence>
<gene>
    <name evidence="8" type="ORF">B0F90DRAFT_1816214</name>
</gene>
<comment type="caution">
    <text evidence="8">The sequence shown here is derived from an EMBL/GenBank/DDBJ whole genome shotgun (WGS) entry which is preliminary data.</text>
</comment>
<evidence type="ECO:0000256" key="5">
    <source>
        <dbReference type="ARBA" id="ARBA00023239"/>
    </source>
</evidence>
<dbReference type="Pfam" id="PF00291">
    <property type="entry name" value="PALP"/>
    <property type="match status" value="1"/>
</dbReference>
<sequence length="382" mass="41363">MSWDSEHHSHLWTETPLIYSDHLSRRLGQEQYAVYLKLENLQPSHSYKYRGISHFIQRTLAEHGPTLRVICASGGNAGLAAAYAARELGVSCTIFLPDSVEGSTHTFLRDLGASVVCAGRFYLESLRAAELTVQADPNAVLVPAYDHPTLWQGHASMIVEIQTQLPRSIKPGAVFCSVGGGGLLGGIIEGCRDAGWDDVPIIALETHGSACFYHSIAANRTPNDDAKSGVTIQMNDTHGVRIAHVTELRSKATSLGASEPSAGVVRAALDRSGDMKCVTVPDEMAMHVAGAFADDHKFLVELACSTTLTPAYQHELLARLVPPNPAEKKVLVFIVCGGFKISRQDLAEYSQIVREDQNVGGKWDLVVDGEQLQVDKGILQVL</sequence>
<organism evidence="8 9">
    <name type="scientific">Multifurca ochricompacta</name>
    <dbReference type="NCBI Taxonomy" id="376703"/>
    <lineage>
        <taxon>Eukaryota</taxon>
        <taxon>Fungi</taxon>
        <taxon>Dikarya</taxon>
        <taxon>Basidiomycota</taxon>
        <taxon>Agaricomycotina</taxon>
        <taxon>Agaricomycetes</taxon>
        <taxon>Russulales</taxon>
        <taxon>Russulaceae</taxon>
        <taxon>Multifurca</taxon>
    </lineage>
</organism>
<dbReference type="InterPro" id="IPR001926">
    <property type="entry name" value="TrpB-like_PALP"/>
</dbReference>
<dbReference type="Proteomes" id="UP001203297">
    <property type="component" value="Unassembled WGS sequence"/>
</dbReference>
<dbReference type="EMBL" id="WTXG01000009">
    <property type="protein sequence ID" value="KAI0303397.1"/>
    <property type="molecule type" value="Genomic_DNA"/>
</dbReference>
<keyword evidence="4" id="KW-0663">Pyridoxal phosphate</keyword>
<proteinExistence type="inferred from homology"/>
<comment type="similarity">
    <text evidence="2">Belongs to the serine/threonine dehydratase family.</text>
</comment>
<name>A0AAD4M7B8_9AGAM</name>
<dbReference type="EC" id="4.3.1.17" evidence="3"/>
<keyword evidence="9" id="KW-1185">Reference proteome</keyword>
<dbReference type="InterPro" id="IPR050147">
    <property type="entry name" value="Ser/Thr_Dehydratase"/>
</dbReference>
<dbReference type="PANTHER" id="PTHR48078:SF2">
    <property type="entry name" value="CATABOLIC L-SERINE_THREONINE DEHYDRATASE"/>
    <property type="match status" value="1"/>
</dbReference>
<evidence type="ECO:0000256" key="2">
    <source>
        <dbReference type="ARBA" id="ARBA00010869"/>
    </source>
</evidence>
<dbReference type="GO" id="GO:0006565">
    <property type="term" value="P:L-serine catabolic process"/>
    <property type="evidence" value="ECO:0007669"/>
    <property type="project" value="TreeGrafter"/>
</dbReference>